<reference evidence="6 7" key="1">
    <citation type="submission" date="2024-06" db="EMBL/GenBank/DDBJ databases">
        <authorList>
            <person name="Kraege A."/>
            <person name="Thomma B."/>
        </authorList>
    </citation>
    <scope>NUCLEOTIDE SEQUENCE [LARGE SCALE GENOMIC DNA]</scope>
</reference>
<comment type="subcellular location">
    <subcellularLocation>
        <location evidence="1">Membrane</location>
        <topology evidence="1">Single-pass membrane protein</topology>
    </subcellularLocation>
</comment>
<keyword evidence="2" id="KW-0812">Transmembrane</keyword>
<gene>
    <name evidence="6" type="primary">g6365</name>
    <name evidence="6" type="ORF">VP750_LOCUS5454</name>
</gene>
<keyword evidence="7" id="KW-1185">Reference proteome</keyword>
<dbReference type="InterPro" id="IPR024129">
    <property type="entry name" value="Sphingomy_SMPD4"/>
</dbReference>
<feature type="region of interest" description="Disordered" evidence="5">
    <location>
        <begin position="813"/>
        <end position="851"/>
    </location>
</feature>
<feature type="region of interest" description="Disordered" evidence="5">
    <location>
        <begin position="226"/>
        <end position="253"/>
    </location>
</feature>
<feature type="compositionally biased region" description="Basic residues" evidence="5">
    <location>
        <begin position="815"/>
        <end position="824"/>
    </location>
</feature>
<evidence type="ECO:0000256" key="4">
    <source>
        <dbReference type="ARBA" id="ARBA00023136"/>
    </source>
</evidence>
<evidence type="ECO:0000256" key="1">
    <source>
        <dbReference type="ARBA" id="ARBA00004167"/>
    </source>
</evidence>
<evidence type="ECO:0000313" key="6">
    <source>
        <dbReference type="EMBL" id="CAL5223795.1"/>
    </source>
</evidence>
<evidence type="ECO:0000256" key="5">
    <source>
        <dbReference type="SAM" id="MobiDB-lite"/>
    </source>
</evidence>
<evidence type="ECO:0000256" key="2">
    <source>
        <dbReference type="ARBA" id="ARBA00022692"/>
    </source>
</evidence>
<protein>
    <submittedName>
        <fullName evidence="6">G6365 protein</fullName>
    </submittedName>
</protein>
<proteinExistence type="predicted"/>
<sequence>MTAQGYVSFAGLNASLDSGKLSIQRACQEVEACLLSNRDNYRGFFDKCFAQLLKRIFGYDGSSWLDHAAQGASEADAQALEGLLSPQGLLFKAMLSADAESLINFIFPLERLPTRTQLLLRSAPGRSEMERWPQYKGHIRLEGQGKPRIELNVLTYFLFWTAFYVLRGSHSSATSAATRPVRTLSLTPNFGSVKKKLRVSRTHSVEGHPYLRLLRKYLEEFLPRDEGEGASTAPAPGGARSAAGMPRQMSRQLSIRTAPGAQLHGKAAQSQLLLSIFMEFWLSDGDCPLPGTGERSLPDTPKKPGNAWQDFNDTWGGLLAAPQTSLRAVAYEPPSEELTEALIVLARYVTTTEHPSSKEQPFRPAQVLPWLPVPPAQPALSAWSSGASCAPASLGPAGEPAAQAVAKSLYRQLRRALSQWPERRSLTPIVRLWCAYMAPWWPPYDTSADTKHPFLAASSSAGQQQHHQHEQVQRQNSMRRQLSHMGELVHSALGDGHTSTQPDAPAGRFSLQLWRQHVLANLPMYSILVPLYLDLARSRVSSRCEETLIDMKRILAIFAAAPELCQLVREVEDDYERFLQHPGRRPKGPYAEVLPFLAEQAQDWEASASATSSGASVPTGLPHLQMFAREAEGAAYKAREVLLAAAGACSSALLTEVKDLAAQVLPLEMVALSSEPAPHPDEALPPAETHQALELGNPLALGYRGPNLRRPIASNEIMWLARLLVRASDAANAALGLDQPPTDAEQQSTDALQRAKAYIRQRGGVNVRNPWGVCLAEVQTLCCIPLLLAALWILFKLLALIWAVIMLPHDEPQHPGRHHAHHQGAQRQSHMQSFEESALSATVDGGQSRQF</sequence>
<dbReference type="EMBL" id="CAXHTA020000009">
    <property type="protein sequence ID" value="CAL5223795.1"/>
    <property type="molecule type" value="Genomic_DNA"/>
</dbReference>
<feature type="compositionally biased region" description="Low complexity" evidence="5">
    <location>
        <begin position="229"/>
        <end position="244"/>
    </location>
</feature>
<dbReference type="Proteomes" id="UP001497392">
    <property type="component" value="Unassembled WGS sequence"/>
</dbReference>
<organism evidence="6 7">
    <name type="scientific">Coccomyxa viridis</name>
    <dbReference type="NCBI Taxonomy" id="1274662"/>
    <lineage>
        <taxon>Eukaryota</taxon>
        <taxon>Viridiplantae</taxon>
        <taxon>Chlorophyta</taxon>
        <taxon>core chlorophytes</taxon>
        <taxon>Trebouxiophyceae</taxon>
        <taxon>Trebouxiophyceae incertae sedis</taxon>
        <taxon>Coccomyxaceae</taxon>
        <taxon>Coccomyxa</taxon>
    </lineage>
</organism>
<evidence type="ECO:0000256" key="3">
    <source>
        <dbReference type="ARBA" id="ARBA00022989"/>
    </source>
</evidence>
<keyword evidence="4" id="KW-0472">Membrane</keyword>
<accession>A0ABP1FV81</accession>
<name>A0ABP1FV81_9CHLO</name>
<feature type="region of interest" description="Disordered" evidence="5">
    <location>
        <begin position="458"/>
        <end position="479"/>
    </location>
</feature>
<comment type="caution">
    <text evidence="6">The sequence shown here is derived from an EMBL/GenBank/DDBJ whole genome shotgun (WGS) entry which is preliminary data.</text>
</comment>
<dbReference type="PANTHER" id="PTHR12988:SF6">
    <property type="entry name" value="SPHINGOMYELIN PHOSPHODIESTERASE 4"/>
    <property type="match status" value="1"/>
</dbReference>
<keyword evidence="3" id="KW-1133">Transmembrane helix</keyword>
<evidence type="ECO:0000313" key="7">
    <source>
        <dbReference type="Proteomes" id="UP001497392"/>
    </source>
</evidence>
<dbReference type="PANTHER" id="PTHR12988">
    <property type="entry name" value="SPHINGOMYELIN PHOSPHODIESTERASE 4"/>
    <property type="match status" value="1"/>
</dbReference>